<evidence type="ECO:0000313" key="4">
    <source>
        <dbReference type="Proteomes" id="UP001240697"/>
    </source>
</evidence>
<gene>
    <name evidence="3" type="ORF">QMY55_08635</name>
</gene>
<reference evidence="3 4" key="1">
    <citation type="submission" date="2023-05" db="EMBL/GenBank/DDBJ databases">
        <authorList>
            <person name="Yin Y."/>
            <person name="Lu Z."/>
        </authorList>
    </citation>
    <scope>NUCLEOTIDE SEQUENCE [LARGE SCALE GENOMIC DNA]</scope>
    <source>
        <strain evidence="3 4">ZM22</strain>
    </source>
</reference>
<proteinExistence type="predicted"/>
<keyword evidence="4" id="KW-1185">Reference proteome</keyword>
<dbReference type="Pfam" id="PF06791">
    <property type="entry name" value="TMP_2"/>
    <property type="match status" value="1"/>
</dbReference>
<organism evidence="3 4">
    <name type="scientific">Comamonas resistens</name>
    <dbReference type="NCBI Taxonomy" id="3046670"/>
    <lineage>
        <taxon>Bacteria</taxon>
        <taxon>Pseudomonadati</taxon>
        <taxon>Pseudomonadota</taxon>
        <taxon>Betaproteobacteria</taxon>
        <taxon>Burkholderiales</taxon>
        <taxon>Comamonadaceae</taxon>
        <taxon>Comamonas</taxon>
    </lineage>
</organism>
<dbReference type="EMBL" id="CP125947">
    <property type="protein sequence ID" value="WHS67168.1"/>
    <property type="molecule type" value="Genomic_DNA"/>
</dbReference>
<protein>
    <submittedName>
        <fullName evidence="3">Phage tail length tape measure family protein</fullName>
    </submittedName>
</protein>
<sequence length="1701" mass="179043">MEIAALGLRVDANGVESAAKSLENLTTQGAKAEKTLEGVERTASKAQKSLEGLGQAGSGAGQAVTKVGDGAAAAQGVAVQSLDKITMSAKATEAALRGVPAQFTDIVVSLQGGMNPMTVFLQQGGQLKDMFGGAGAAAKALGGYVLGLVNPFTTAAAAAAAVGAAYYYGSKEQDAFIKSIVLTGNASGVTTGQLREYARQIDSVIGTQSQAAAGLAAFTAAGVQGGDELRRYTQTAIEWERATGQAVEKTAAQFSSLQKDPLASVLKLNDGTNFLTVSVYEQIKALEEQGKKTEAAEAAMSALDATMRERAKAIEASLGYLERAWRGITGAAKGAWDAMLNVGRQADLNDQLQEVEKKLQTALTSQAWGETAGGAATGRVTEAYKKKVQESIDALTAQKWALTEKMNAESMAAAVTADATRQLQNRIDFDKKWAKALEGEKSLTEKLTAARNEAVAAGKSDADIKTVLAFVTEEHNKGLKKAKDGTKAHNKELSDQAKVYAELAGVSSTYYAELARGQKQLAKGNLTQAQYVKYVEDLIKKQPFAIALAKEEEKAAKALQKAIDDDINAFEKLGQQRESSLKSLQDLVRKMQQEEEAHALAASAKISLAEATERLTIARLQEHLAMARMGGESQSTIDALERELEVRQKLLGAIQTKDVREANKKATEDAAKDWEKVSQTISRTLSDYIMAGGKDAATYLKRLFATLVLEPTVQTAVGAIMGMKDPATGKGGIDLGGSLTDWSNWGGKGSDWLFDQGVGMSFKGFEGLGSSMQSLGVTVGRLDAALKTMPGMSGGIGSAAGYLGSIYALTQGQYGTGLGSAIGTWALPGIGTMIGGALGSLVDGLFGGDSIPRYAATAEYRGGVTSKGWTPDGQWNDALYPTVNGLAGAIGSALDATAKTFGQTAGYELFASFSKDAESNMVFGALNITGPDGKSLVDWSQYNKDWGGRFFSDGEAGEKEFMAAITADVKTAFQAMDIPTWSKQLVGAAEDINGINAALQQIGATKAMFDSWGKSMVMFKDITGELQTQLLNGFGGPDGLSAGVGAFYEGFYTEQERMTILAGNLRESLSGLDLSLDPAMGETAKAQFKSAVEAAMAAGQGELAAKLLAMSQSFVTAADYAQKATDSLRSSLIGLEGKFAGGGFSRQYHAEDLASQVQGMLSGVGIQKDAGVLAQTLLSATAADVESYFREIWNVLPTDEARQKLVNVAGSMLDLAAAADAAAKAVASEREGLEQRWLQAIGDTTEMRRRELEALDPSNRALLEMIYGLEDAKQSMADLTAASQQAAQKAAAAWQGWGTAAGLSAQYLGDTSGLEARRAILGAQISASTDPADRLSKLQELISIEQAIGQAQQASRKTELDAINTRQSALQKEISAAQQLLSAAQSLGDYAHSLQFGATSGLSDADRLAALSGEYNLLIGKARGGDADALKQLQGVSGDYLSLAQTLAVSGSDYSVLSGRMAAEMEALAKGRELFAQSQVTGYEAQIAQLTQQSDLLSAQVELTDSTKSLIAKSMLDQAEVWDRENTQALTLQELQQRATDSLALMPDGIARALRPALDSNTSYLASSIGSTVVNALNSLAEMLGMDGSHATGLSYVPFDGYRAELHRGERVLTAEENRMFSAPRSFVMQGGQGVSGLVAELMTEVRALRTQVAALQRPMEQTAAATTQHAEQFDNATAGGNGMAVSIMEQAAPLQVKEVA</sequence>
<keyword evidence="1" id="KW-0175">Coiled coil</keyword>
<dbReference type="InterPro" id="IPR009628">
    <property type="entry name" value="Phage_tape_measure_N"/>
</dbReference>
<feature type="coiled-coil region" evidence="1">
    <location>
        <begin position="549"/>
        <end position="597"/>
    </location>
</feature>
<evidence type="ECO:0000256" key="1">
    <source>
        <dbReference type="SAM" id="Coils"/>
    </source>
</evidence>
<dbReference type="Proteomes" id="UP001240697">
    <property type="component" value="Chromosome"/>
</dbReference>
<accession>A0ABY8SVV8</accession>
<name>A0ABY8SVV8_9BURK</name>
<evidence type="ECO:0000313" key="3">
    <source>
        <dbReference type="EMBL" id="WHS67168.1"/>
    </source>
</evidence>
<feature type="domain" description="Bacteriophage tail tape measure N-terminal" evidence="2">
    <location>
        <begin position="82"/>
        <end position="284"/>
    </location>
</feature>
<dbReference type="RefSeq" id="WP_283488215.1">
    <property type="nucleotide sequence ID" value="NZ_CP125947.1"/>
</dbReference>
<evidence type="ECO:0000259" key="2">
    <source>
        <dbReference type="Pfam" id="PF06791"/>
    </source>
</evidence>